<dbReference type="InParanoid" id="A0A0C3FHE1"/>
<dbReference type="Proteomes" id="UP000054166">
    <property type="component" value="Unassembled WGS sequence"/>
</dbReference>
<proteinExistence type="predicted"/>
<feature type="compositionally biased region" description="Basic residues" evidence="1">
    <location>
        <begin position="1"/>
        <end position="10"/>
    </location>
</feature>
<evidence type="ECO:0000313" key="2">
    <source>
        <dbReference type="EMBL" id="KIM79196.1"/>
    </source>
</evidence>
<keyword evidence="3" id="KW-1185">Reference proteome</keyword>
<organism evidence="2 3">
    <name type="scientific">Piloderma croceum (strain F 1598)</name>
    <dbReference type="NCBI Taxonomy" id="765440"/>
    <lineage>
        <taxon>Eukaryota</taxon>
        <taxon>Fungi</taxon>
        <taxon>Dikarya</taxon>
        <taxon>Basidiomycota</taxon>
        <taxon>Agaricomycotina</taxon>
        <taxon>Agaricomycetes</taxon>
        <taxon>Agaricomycetidae</taxon>
        <taxon>Atheliales</taxon>
        <taxon>Atheliaceae</taxon>
        <taxon>Piloderma</taxon>
    </lineage>
</organism>
<evidence type="ECO:0000256" key="1">
    <source>
        <dbReference type="SAM" id="MobiDB-lite"/>
    </source>
</evidence>
<dbReference type="EMBL" id="KN833011">
    <property type="protein sequence ID" value="KIM79196.1"/>
    <property type="molecule type" value="Genomic_DNA"/>
</dbReference>
<evidence type="ECO:0000313" key="3">
    <source>
        <dbReference type="Proteomes" id="UP000054166"/>
    </source>
</evidence>
<gene>
    <name evidence="2" type="ORF">PILCRDRAFT_10608</name>
</gene>
<sequence length="97" mass="10805">MRMRLRRAEKKKQNSSEDQPPSAGELSQSDASPGPRPAAKRRHTQPRIVRSPDSTEHAEVEENTDNDELGDIFQTQVEDGYDNGDANEPIPPPQPNS</sequence>
<feature type="compositionally biased region" description="Acidic residues" evidence="1">
    <location>
        <begin position="61"/>
        <end position="70"/>
    </location>
</feature>
<reference evidence="3" key="2">
    <citation type="submission" date="2015-01" db="EMBL/GenBank/DDBJ databases">
        <title>Evolutionary Origins and Diversification of the Mycorrhizal Mutualists.</title>
        <authorList>
            <consortium name="DOE Joint Genome Institute"/>
            <consortium name="Mycorrhizal Genomics Consortium"/>
            <person name="Kohler A."/>
            <person name="Kuo A."/>
            <person name="Nagy L.G."/>
            <person name="Floudas D."/>
            <person name="Copeland A."/>
            <person name="Barry K.W."/>
            <person name="Cichocki N."/>
            <person name="Veneault-Fourrey C."/>
            <person name="LaButti K."/>
            <person name="Lindquist E.A."/>
            <person name="Lipzen A."/>
            <person name="Lundell T."/>
            <person name="Morin E."/>
            <person name="Murat C."/>
            <person name="Riley R."/>
            <person name="Ohm R."/>
            <person name="Sun H."/>
            <person name="Tunlid A."/>
            <person name="Henrissat B."/>
            <person name="Grigoriev I.V."/>
            <person name="Hibbett D.S."/>
            <person name="Martin F."/>
        </authorList>
    </citation>
    <scope>NUCLEOTIDE SEQUENCE [LARGE SCALE GENOMIC DNA]</scope>
    <source>
        <strain evidence="3">F 1598</strain>
    </source>
</reference>
<dbReference type="AlphaFoldDB" id="A0A0C3FHE1"/>
<feature type="region of interest" description="Disordered" evidence="1">
    <location>
        <begin position="1"/>
        <end position="97"/>
    </location>
</feature>
<name>A0A0C3FHE1_PILCF</name>
<dbReference type="HOGENOM" id="CLU_2347483_0_0_1"/>
<reference evidence="2 3" key="1">
    <citation type="submission" date="2014-04" db="EMBL/GenBank/DDBJ databases">
        <authorList>
            <consortium name="DOE Joint Genome Institute"/>
            <person name="Kuo A."/>
            <person name="Tarkka M."/>
            <person name="Buscot F."/>
            <person name="Kohler A."/>
            <person name="Nagy L.G."/>
            <person name="Floudas D."/>
            <person name="Copeland A."/>
            <person name="Barry K.W."/>
            <person name="Cichocki N."/>
            <person name="Veneault-Fourrey C."/>
            <person name="LaButti K."/>
            <person name="Lindquist E.A."/>
            <person name="Lipzen A."/>
            <person name="Lundell T."/>
            <person name="Morin E."/>
            <person name="Murat C."/>
            <person name="Sun H."/>
            <person name="Tunlid A."/>
            <person name="Henrissat B."/>
            <person name="Grigoriev I.V."/>
            <person name="Hibbett D.S."/>
            <person name="Martin F."/>
            <person name="Nordberg H.P."/>
            <person name="Cantor M.N."/>
            <person name="Hua S.X."/>
        </authorList>
    </citation>
    <scope>NUCLEOTIDE SEQUENCE [LARGE SCALE GENOMIC DNA]</scope>
    <source>
        <strain evidence="2 3">F 1598</strain>
    </source>
</reference>
<protein>
    <submittedName>
        <fullName evidence="2">Uncharacterized protein</fullName>
    </submittedName>
</protein>
<accession>A0A0C3FHE1</accession>